<dbReference type="InterPro" id="IPR001977">
    <property type="entry name" value="Depp_CoAkinase"/>
</dbReference>
<evidence type="ECO:0000313" key="8">
    <source>
        <dbReference type="Proteomes" id="UP000245535"/>
    </source>
</evidence>
<gene>
    <name evidence="5" type="primary">coaE</name>
    <name evidence="7" type="ORF">BC781_109115</name>
</gene>
<protein>
    <recommendedName>
        <fullName evidence="5 6">Dephospho-CoA kinase</fullName>
        <ecNumber evidence="5 6">2.7.1.24</ecNumber>
    </recommendedName>
    <alternativeName>
        <fullName evidence="5">Dephosphocoenzyme A kinase</fullName>
    </alternativeName>
</protein>
<dbReference type="Gene3D" id="3.40.50.300">
    <property type="entry name" value="P-loop containing nucleotide triphosphate hydrolases"/>
    <property type="match status" value="1"/>
</dbReference>
<comment type="function">
    <text evidence="5">Catalyzes the phosphorylation of the 3'-hydroxyl group of dephosphocoenzyme A to form coenzyme A.</text>
</comment>
<evidence type="ECO:0000313" key="7">
    <source>
        <dbReference type="EMBL" id="PWJ36099.1"/>
    </source>
</evidence>
<keyword evidence="5" id="KW-0963">Cytoplasm</keyword>
<dbReference type="InterPro" id="IPR027417">
    <property type="entry name" value="P-loop_NTPase"/>
</dbReference>
<organism evidence="7 8">
    <name type="scientific">Sediminitomix flava</name>
    <dbReference type="NCBI Taxonomy" id="379075"/>
    <lineage>
        <taxon>Bacteria</taxon>
        <taxon>Pseudomonadati</taxon>
        <taxon>Bacteroidota</taxon>
        <taxon>Cytophagia</taxon>
        <taxon>Cytophagales</taxon>
        <taxon>Flammeovirgaceae</taxon>
        <taxon>Sediminitomix</taxon>
    </lineage>
</organism>
<keyword evidence="8" id="KW-1185">Reference proteome</keyword>
<evidence type="ECO:0000256" key="6">
    <source>
        <dbReference type="NCBIfam" id="TIGR00152"/>
    </source>
</evidence>
<dbReference type="EMBL" id="QGDO01000009">
    <property type="protein sequence ID" value="PWJ36099.1"/>
    <property type="molecule type" value="Genomic_DNA"/>
</dbReference>
<keyword evidence="2 5" id="KW-0547">Nucleotide-binding</keyword>
<comment type="catalytic activity">
    <reaction evidence="5">
        <text>3'-dephospho-CoA + ATP = ADP + CoA + H(+)</text>
        <dbReference type="Rhea" id="RHEA:18245"/>
        <dbReference type="ChEBI" id="CHEBI:15378"/>
        <dbReference type="ChEBI" id="CHEBI:30616"/>
        <dbReference type="ChEBI" id="CHEBI:57287"/>
        <dbReference type="ChEBI" id="CHEBI:57328"/>
        <dbReference type="ChEBI" id="CHEBI:456216"/>
        <dbReference type="EC" id="2.7.1.24"/>
    </reaction>
</comment>
<dbReference type="GO" id="GO:0015937">
    <property type="term" value="P:coenzyme A biosynthetic process"/>
    <property type="evidence" value="ECO:0007669"/>
    <property type="project" value="UniProtKB-UniRule"/>
</dbReference>
<feature type="binding site" evidence="5">
    <location>
        <begin position="12"/>
        <end position="17"/>
    </location>
    <ligand>
        <name>ATP</name>
        <dbReference type="ChEBI" id="CHEBI:30616"/>
    </ligand>
</feature>
<dbReference type="Proteomes" id="UP000245535">
    <property type="component" value="Unassembled WGS sequence"/>
</dbReference>
<keyword evidence="4 5" id="KW-0173">Coenzyme A biosynthesis</keyword>
<evidence type="ECO:0000256" key="3">
    <source>
        <dbReference type="ARBA" id="ARBA00022840"/>
    </source>
</evidence>
<keyword evidence="3 5" id="KW-0067">ATP-binding</keyword>
<dbReference type="CDD" id="cd02022">
    <property type="entry name" value="DPCK"/>
    <property type="match status" value="1"/>
</dbReference>
<dbReference type="GO" id="GO:0004140">
    <property type="term" value="F:dephospho-CoA kinase activity"/>
    <property type="evidence" value="ECO:0007669"/>
    <property type="project" value="UniProtKB-UniRule"/>
</dbReference>
<dbReference type="HAMAP" id="MF_00376">
    <property type="entry name" value="Dephospho_CoA_kinase"/>
    <property type="match status" value="1"/>
</dbReference>
<dbReference type="SUPFAM" id="SSF52540">
    <property type="entry name" value="P-loop containing nucleoside triphosphate hydrolases"/>
    <property type="match status" value="1"/>
</dbReference>
<dbReference type="UniPathway" id="UPA00241">
    <property type="reaction ID" value="UER00356"/>
</dbReference>
<evidence type="ECO:0000256" key="1">
    <source>
        <dbReference type="ARBA" id="ARBA00009018"/>
    </source>
</evidence>
<dbReference type="RefSeq" id="WP_109622518.1">
    <property type="nucleotide sequence ID" value="NZ_QGDO01000009.1"/>
</dbReference>
<evidence type="ECO:0000256" key="2">
    <source>
        <dbReference type="ARBA" id="ARBA00022741"/>
    </source>
</evidence>
<proteinExistence type="inferred from homology"/>
<comment type="pathway">
    <text evidence="5">Cofactor biosynthesis; coenzyme A biosynthesis; CoA from (R)-pantothenate: step 5/5.</text>
</comment>
<comment type="similarity">
    <text evidence="1 5">Belongs to the CoaE family.</text>
</comment>
<dbReference type="GO" id="GO:0005524">
    <property type="term" value="F:ATP binding"/>
    <property type="evidence" value="ECO:0007669"/>
    <property type="project" value="UniProtKB-UniRule"/>
</dbReference>
<comment type="subcellular location">
    <subcellularLocation>
        <location evidence="5">Cytoplasm</location>
    </subcellularLocation>
</comment>
<sequence length="197" mass="22248">MAKQIGITGGIGVGKSIVCRIFQNLGIPIYDADSMAKKLMVEDEVLIQGIISEFGSESYSINGELNRSYLANVVFHDAEKVKILNHLVHPRVAKHYQNWVISNNKAPYLLKEAALLFESGGAKVLDEIIVVTAPLDVRINRVLQRDPHRDKNQILAIIEKQMSEEEKIKMSDHILQNDDSSLLIPQIMKLHEYFKKS</sequence>
<dbReference type="PROSITE" id="PS51219">
    <property type="entry name" value="DPCK"/>
    <property type="match status" value="1"/>
</dbReference>
<reference evidence="7 8" key="1">
    <citation type="submission" date="2018-03" db="EMBL/GenBank/DDBJ databases">
        <title>Genomic Encyclopedia of Archaeal and Bacterial Type Strains, Phase II (KMG-II): from individual species to whole genera.</title>
        <authorList>
            <person name="Goeker M."/>
        </authorList>
    </citation>
    <scope>NUCLEOTIDE SEQUENCE [LARGE SCALE GENOMIC DNA]</scope>
    <source>
        <strain evidence="7 8">DSM 28229</strain>
    </source>
</reference>
<dbReference type="NCBIfam" id="TIGR00152">
    <property type="entry name" value="dephospho-CoA kinase"/>
    <property type="match status" value="1"/>
</dbReference>
<keyword evidence="5 7" id="KW-0418">Kinase</keyword>
<dbReference type="PANTHER" id="PTHR10695:SF46">
    <property type="entry name" value="BIFUNCTIONAL COENZYME A SYNTHASE-RELATED"/>
    <property type="match status" value="1"/>
</dbReference>
<dbReference type="EC" id="2.7.1.24" evidence="5 6"/>
<comment type="caution">
    <text evidence="7">The sequence shown here is derived from an EMBL/GenBank/DDBJ whole genome shotgun (WGS) entry which is preliminary data.</text>
</comment>
<evidence type="ECO:0000256" key="5">
    <source>
        <dbReference type="HAMAP-Rule" id="MF_00376"/>
    </source>
</evidence>
<accession>A0A315ZNL0</accession>
<dbReference type="AlphaFoldDB" id="A0A315ZNL0"/>
<dbReference type="OrthoDB" id="9812943at2"/>
<dbReference type="GO" id="GO:0005737">
    <property type="term" value="C:cytoplasm"/>
    <property type="evidence" value="ECO:0007669"/>
    <property type="project" value="UniProtKB-SubCell"/>
</dbReference>
<dbReference type="PANTHER" id="PTHR10695">
    <property type="entry name" value="DEPHOSPHO-COA KINASE-RELATED"/>
    <property type="match status" value="1"/>
</dbReference>
<keyword evidence="5" id="KW-0808">Transferase</keyword>
<evidence type="ECO:0000256" key="4">
    <source>
        <dbReference type="ARBA" id="ARBA00022993"/>
    </source>
</evidence>
<dbReference type="Pfam" id="PF01121">
    <property type="entry name" value="CoaE"/>
    <property type="match status" value="1"/>
</dbReference>
<name>A0A315ZNL0_SEDFL</name>